<evidence type="ECO:0000313" key="10">
    <source>
        <dbReference type="EMBL" id="BAM39231.1"/>
    </source>
</evidence>
<feature type="domain" description="UBA" evidence="8">
    <location>
        <begin position="165"/>
        <end position="208"/>
    </location>
</feature>
<evidence type="ECO:0000313" key="11">
    <source>
        <dbReference type="Proteomes" id="UP000003786"/>
    </source>
</evidence>
<dbReference type="Pfam" id="PF00179">
    <property type="entry name" value="UQ_con"/>
    <property type="match status" value="1"/>
</dbReference>
<name>J4C2T1_THEOR</name>
<accession>J4C2T1</accession>
<feature type="domain" description="UBC core" evidence="9">
    <location>
        <begin position="6"/>
        <end position="153"/>
    </location>
</feature>
<dbReference type="RefSeq" id="XP_009689532.1">
    <property type="nucleotide sequence ID" value="XM_009691237.1"/>
</dbReference>
<dbReference type="PROSITE" id="PS50127">
    <property type="entry name" value="UBC_2"/>
    <property type="match status" value="1"/>
</dbReference>
<evidence type="ECO:0000256" key="4">
    <source>
        <dbReference type="ARBA" id="ARBA00022786"/>
    </source>
</evidence>
<dbReference type="SMART" id="SM00165">
    <property type="entry name" value="UBA"/>
    <property type="match status" value="1"/>
</dbReference>
<evidence type="ECO:0000259" key="9">
    <source>
        <dbReference type="PROSITE" id="PS50127"/>
    </source>
</evidence>
<comment type="similarity">
    <text evidence="7">Belongs to the ubiquitin-conjugating enzyme family.</text>
</comment>
<keyword evidence="4 7" id="KW-0833">Ubl conjugation pathway</keyword>
<gene>
    <name evidence="10" type="ORF">TOT_010000691</name>
</gene>
<dbReference type="InterPro" id="IPR023313">
    <property type="entry name" value="UBQ-conjugating_AS"/>
</dbReference>
<dbReference type="InterPro" id="IPR050113">
    <property type="entry name" value="Ub_conjugating_enzyme"/>
</dbReference>
<dbReference type="OrthoDB" id="7851174at2759"/>
<dbReference type="KEGG" id="tot:TOT_010000691"/>
<dbReference type="SUPFAM" id="SSF46934">
    <property type="entry name" value="UBA-like"/>
    <property type="match status" value="1"/>
</dbReference>
<dbReference type="EC" id="2.3.2.23" evidence="1"/>
<organism evidence="10 11">
    <name type="scientific">Theileria orientalis strain Shintoku</name>
    <dbReference type="NCBI Taxonomy" id="869250"/>
    <lineage>
        <taxon>Eukaryota</taxon>
        <taxon>Sar</taxon>
        <taxon>Alveolata</taxon>
        <taxon>Apicomplexa</taxon>
        <taxon>Aconoidasida</taxon>
        <taxon>Piroplasmida</taxon>
        <taxon>Theileriidae</taxon>
        <taxon>Theileria</taxon>
    </lineage>
</organism>
<dbReference type="CDD" id="cd23800">
    <property type="entry name" value="UBCc_UBE2K"/>
    <property type="match status" value="1"/>
</dbReference>
<dbReference type="InterPro" id="IPR015940">
    <property type="entry name" value="UBA"/>
</dbReference>
<dbReference type="SUPFAM" id="SSF54495">
    <property type="entry name" value="UBC-like"/>
    <property type="match status" value="1"/>
</dbReference>
<dbReference type="PROSITE" id="PS50030">
    <property type="entry name" value="UBA"/>
    <property type="match status" value="1"/>
</dbReference>
<evidence type="ECO:0000256" key="6">
    <source>
        <dbReference type="PROSITE-ProRule" id="PRU10133"/>
    </source>
</evidence>
<dbReference type="OMA" id="KHENDIF"/>
<dbReference type="Gene3D" id="1.10.8.10">
    <property type="entry name" value="DNA helicase RuvA subunit, C-terminal domain"/>
    <property type="match status" value="1"/>
</dbReference>
<dbReference type="PROSITE" id="PS00183">
    <property type="entry name" value="UBC_1"/>
    <property type="match status" value="1"/>
</dbReference>
<dbReference type="GeneID" id="20713579"/>
<dbReference type="FunFam" id="3.10.110.10:FF:000060">
    <property type="entry name" value="Ubiquitin conjugating enzyme (UbcB)"/>
    <property type="match status" value="1"/>
</dbReference>
<dbReference type="GO" id="GO:0005524">
    <property type="term" value="F:ATP binding"/>
    <property type="evidence" value="ECO:0007669"/>
    <property type="project" value="UniProtKB-UniRule"/>
</dbReference>
<dbReference type="eggNOG" id="KOG0418">
    <property type="taxonomic scope" value="Eukaryota"/>
</dbReference>
<evidence type="ECO:0000256" key="2">
    <source>
        <dbReference type="ARBA" id="ARBA00022679"/>
    </source>
</evidence>
<keyword evidence="3 7" id="KW-0547">Nucleotide-binding</keyword>
<feature type="active site" description="Glycyl thioester intermediate" evidence="6">
    <location>
        <position position="91"/>
    </location>
</feature>
<keyword evidence="5 7" id="KW-0067">ATP-binding</keyword>
<proteinExistence type="inferred from homology"/>
<dbReference type="Gene3D" id="3.10.110.10">
    <property type="entry name" value="Ubiquitin Conjugating Enzyme"/>
    <property type="match status" value="1"/>
</dbReference>
<dbReference type="GO" id="GO:0061631">
    <property type="term" value="F:ubiquitin conjugating enzyme activity"/>
    <property type="evidence" value="ECO:0007669"/>
    <property type="project" value="UniProtKB-EC"/>
</dbReference>
<dbReference type="SMART" id="SM00212">
    <property type="entry name" value="UBCc"/>
    <property type="match status" value="1"/>
</dbReference>
<dbReference type="InterPro" id="IPR000608">
    <property type="entry name" value="UBC"/>
</dbReference>
<dbReference type="InterPro" id="IPR009060">
    <property type="entry name" value="UBA-like_sf"/>
</dbReference>
<keyword evidence="11" id="KW-1185">Reference proteome</keyword>
<reference evidence="10 11" key="1">
    <citation type="journal article" date="2012" name="MBio">
        <title>Comparative genome analysis of three eukaryotic parasites with differing abilities to transform leukocytes reveals key mediators of Theileria-induced leukocyte transformation.</title>
        <authorList>
            <person name="Hayashida K."/>
            <person name="Hara Y."/>
            <person name="Abe T."/>
            <person name="Yamasaki C."/>
            <person name="Toyoda A."/>
            <person name="Kosuge T."/>
            <person name="Suzuki Y."/>
            <person name="Sato Y."/>
            <person name="Kawashima S."/>
            <person name="Katayama T."/>
            <person name="Wakaguri H."/>
            <person name="Inoue N."/>
            <person name="Homma K."/>
            <person name="Tada-Umezaki M."/>
            <person name="Yagi Y."/>
            <person name="Fujii Y."/>
            <person name="Habara T."/>
            <person name="Kanehisa M."/>
            <person name="Watanabe H."/>
            <person name="Ito K."/>
            <person name="Gojobori T."/>
            <person name="Sugawara H."/>
            <person name="Imanishi T."/>
            <person name="Weir W."/>
            <person name="Gardner M."/>
            <person name="Pain A."/>
            <person name="Shiels B."/>
            <person name="Hattori M."/>
            <person name="Nene V."/>
            <person name="Sugimoto C."/>
        </authorList>
    </citation>
    <scope>NUCLEOTIDE SEQUENCE [LARGE SCALE GENOMIC DNA]</scope>
    <source>
        <strain evidence="10 11">Shintoku</strain>
    </source>
</reference>
<sequence>MYLESREHLRLKRELKNIETENDSSVEAYIVDGNIFKWRGHILGPPGTPYEGGHFNLDITIPEDYPYSPPVIKFETKIWHPNISSETGAICLDILKNEWSPALTIRTALLSIQALLSAPEPDDPQDAMVAKMYKRDYEEFERTAKYVTIVFSRITRLWTSTFARDDNESKEGKIKTLLEIGIERDLAVKALEENGWDTTVALNRLLDS</sequence>
<keyword evidence="2" id="KW-0808">Transferase</keyword>
<evidence type="ECO:0000256" key="1">
    <source>
        <dbReference type="ARBA" id="ARBA00012486"/>
    </source>
</evidence>
<dbReference type="PANTHER" id="PTHR24067">
    <property type="entry name" value="UBIQUITIN-CONJUGATING ENZYME E2"/>
    <property type="match status" value="1"/>
</dbReference>
<dbReference type="VEuPathDB" id="PiroplasmaDB:TOT_010000691"/>
<dbReference type="Proteomes" id="UP000003786">
    <property type="component" value="Chromosome 1"/>
</dbReference>
<evidence type="ECO:0000256" key="3">
    <source>
        <dbReference type="ARBA" id="ARBA00022741"/>
    </source>
</evidence>
<evidence type="ECO:0000256" key="7">
    <source>
        <dbReference type="RuleBase" id="RU362109"/>
    </source>
</evidence>
<dbReference type="InterPro" id="IPR016135">
    <property type="entry name" value="UBQ-conjugating_enzyme/RWD"/>
</dbReference>
<evidence type="ECO:0000259" key="8">
    <source>
        <dbReference type="PROSITE" id="PS50030"/>
    </source>
</evidence>
<evidence type="ECO:0000256" key="5">
    <source>
        <dbReference type="ARBA" id="ARBA00022840"/>
    </source>
</evidence>
<dbReference type="EMBL" id="AP011946">
    <property type="protein sequence ID" value="BAM39231.1"/>
    <property type="molecule type" value="Genomic_DNA"/>
</dbReference>
<dbReference type="AlphaFoldDB" id="J4C2T1"/>
<dbReference type="STRING" id="869250.J4C2T1"/>
<protein>
    <recommendedName>
        <fullName evidence="1">E2 ubiquitin-conjugating enzyme</fullName>
        <ecNumber evidence="1">2.3.2.23</ecNumber>
    </recommendedName>
</protein>